<dbReference type="Pfam" id="PF10936">
    <property type="entry name" value="DUF2617"/>
    <property type="match status" value="1"/>
</dbReference>
<dbReference type="RefSeq" id="WP_245742100.1">
    <property type="nucleotide sequence ID" value="NZ_FOFD01000003.1"/>
</dbReference>
<gene>
    <name evidence="2" type="ORF">SAMN04489841_2522</name>
</gene>
<dbReference type="AlphaFoldDB" id="A0A1H9JEI2"/>
<evidence type="ECO:0000313" key="2">
    <source>
        <dbReference type="EMBL" id="SEQ85149.1"/>
    </source>
</evidence>
<evidence type="ECO:0000256" key="1">
    <source>
        <dbReference type="SAM" id="MobiDB-lite"/>
    </source>
</evidence>
<keyword evidence="3" id="KW-1185">Reference proteome</keyword>
<proteinExistence type="predicted"/>
<protein>
    <recommendedName>
        <fullName evidence="4">DUF2617 family protein</fullName>
    </recommendedName>
</protein>
<sequence length="190" mass="21556">MARETLQFVHADRPPETGDVRVFDSFTRRFLGTAFTFRIIGSSHYVSAPEYDFYELSTCDPAPTVVRDGTGIPLESDRPPRRLVFETDALRCVTTVEHRPLSAFPHDRFRSGSPGFDLAYAFDGNPDAVTTIEIAEDGYETYHTYPEFDLALYTRSAFTRRRDSSPHRRSPDPVSDVPRESHPSEGNDVF</sequence>
<evidence type="ECO:0000313" key="3">
    <source>
        <dbReference type="Proteomes" id="UP000199114"/>
    </source>
</evidence>
<name>A0A1H9JEI2_9EURY</name>
<feature type="compositionally biased region" description="Basic and acidic residues" evidence="1">
    <location>
        <begin position="160"/>
        <end position="190"/>
    </location>
</feature>
<evidence type="ECO:0008006" key="4">
    <source>
        <dbReference type="Google" id="ProtNLM"/>
    </source>
</evidence>
<accession>A0A1H9JEI2</accession>
<dbReference type="EMBL" id="FOFD01000003">
    <property type="protein sequence ID" value="SEQ85149.1"/>
    <property type="molecule type" value="Genomic_DNA"/>
</dbReference>
<reference evidence="3" key="1">
    <citation type="submission" date="2016-10" db="EMBL/GenBank/DDBJ databases">
        <authorList>
            <person name="Varghese N."/>
            <person name="Submissions S."/>
        </authorList>
    </citation>
    <scope>NUCLEOTIDE SEQUENCE [LARGE SCALE GENOMIC DNA]</scope>
    <source>
        <strain evidence="3">DSM 25055</strain>
    </source>
</reference>
<dbReference type="Proteomes" id="UP000199114">
    <property type="component" value="Unassembled WGS sequence"/>
</dbReference>
<feature type="region of interest" description="Disordered" evidence="1">
    <location>
        <begin position="159"/>
        <end position="190"/>
    </location>
</feature>
<dbReference type="InterPro" id="IPR024486">
    <property type="entry name" value="DUF2617"/>
</dbReference>
<organism evidence="2 3">
    <name type="scientific">Natrinema salaciae</name>
    <dbReference type="NCBI Taxonomy" id="1186196"/>
    <lineage>
        <taxon>Archaea</taxon>
        <taxon>Methanobacteriati</taxon>
        <taxon>Methanobacteriota</taxon>
        <taxon>Stenosarchaea group</taxon>
        <taxon>Halobacteria</taxon>
        <taxon>Halobacteriales</taxon>
        <taxon>Natrialbaceae</taxon>
        <taxon>Natrinema</taxon>
    </lineage>
</organism>
<dbReference type="STRING" id="1186196.SAMN04489841_2522"/>